<comment type="subcellular location">
    <subcellularLocation>
        <location evidence="1">Nucleus</location>
    </subcellularLocation>
</comment>
<organism evidence="11 12">
    <name type="scientific">Chauna torquata</name>
    <name type="common">Southern screamer</name>
    <dbReference type="NCBI Taxonomy" id="30388"/>
    <lineage>
        <taxon>Eukaryota</taxon>
        <taxon>Metazoa</taxon>
        <taxon>Chordata</taxon>
        <taxon>Craniata</taxon>
        <taxon>Vertebrata</taxon>
        <taxon>Euteleostomi</taxon>
        <taxon>Archelosauria</taxon>
        <taxon>Archosauria</taxon>
        <taxon>Dinosauria</taxon>
        <taxon>Saurischia</taxon>
        <taxon>Theropoda</taxon>
        <taxon>Coelurosauria</taxon>
        <taxon>Aves</taxon>
        <taxon>Neognathae</taxon>
        <taxon>Galloanserae</taxon>
        <taxon>Anseriformes</taxon>
        <taxon>Anhimidae</taxon>
        <taxon>Chauna</taxon>
    </lineage>
</organism>
<protein>
    <submittedName>
        <fullName evidence="11">ZN879 protein</fullName>
    </submittedName>
</protein>
<dbReference type="GO" id="GO:0008270">
    <property type="term" value="F:zinc ion binding"/>
    <property type="evidence" value="ECO:0007669"/>
    <property type="project" value="UniProtKB-KW"/>
</dbReference>
<dbReference type="SMART" id="SM00355">
    <property type="entry name" value="ZnF_C2H2"/>
    <property type="match status" value="2"/>
</dbReference>
<keyword evidence="5" id="KW-0862">Zinc</keyword>
<evidence type="ECO:0000259" key="10">
    <source>
        <dbReference type="PROSITE" id="PS50157"/>
    </source>
</evidence>
<reference evidence="11 12" key="1">
    <citation type="submission" date="2019-09" db="EMBL/GenBank/DDBJ databases">
        <title>Bird 10,000 Genomes (B10K) Project - Family phase.</title>
        <authorList>
            <person name="Zhang G."/>
        </authorList>
    </citation>
    <scope>NUCLEOTIDE SEQUENCE [LARGE SCALE GENOMIC DNA]</scope>
    <source>
        <strain evidence="11">B10K-DU-011-36</strain>
        <tissue evidence="11">Muscle</tissue>
    </source>
</reference>
<name>A0A7L0KHG8_CHATO</name>
<evidence type="ECO:0000256" key="5">
    <source>
        <dbReference type="ARBA" id="ARBA00022833"/>
    </source>
</evidence>
<dbReference type="FunFam" id="3.30.160.60:FF:000060">
    <property type="entry name" value="zinc finger protein 436"/>
    <property type="match status" value="1"/>
</dbReference>
<dbReference type="Pfam" id="PF00096">
    <property type="entry name" value="zf-C2H2"/>
    <property type="match status" value="2"/>
</dbReference>
<evidence type="ECO:0000256" key="8">
    <source>
        <dbReference type="ARBA" id="ARBA00023242"/>
    </source>
</evidence>
<dbReference type="GO" id="GO:0000978">
    <property type="term" value="F:RNA polymerase II cis-regulatory region sequence-specific DNA binding"/>
    <property type="evidence" value="ECO:0007669"/>
    <property type="project" value="TreeGrafter"/>
</dbReference>
<evidence type="ECO:0000256" key="3">
    <source>
        <dbReference type="ARBA" id="ARBA00022737"/>
    </source>
</evidence>
<feature type="domain" description="C2H2-type" evidence="10">
    <location>
        <begin position="3"/>
        <end position="30"/>
    </location>
</feature>
<dbReference type="EMBL" id="VXAL01019424">
    <property type="protein sequence ID" value="NXK56406.1"/>
    <property type="molecule type" value="Genomic_DNA"/>
</dbReference>
<dbReference type="PROSITE" id="PS50157">
    <property type="entry name" value="ZINC_FINGER_C2H2_2"/>
    <property type="match status" value="2"/>
</dbReference>
<evidence type="ECO:0000256" key="2">
    <source>
        <dbReference type="ARBA" id="ARBA00022723"/>
    </source>
</evidence>
<dbReference type="Gene3D" id="3.30.160.60">
    <property type="entry name" value="Classic Zinc Finger"/>
    <property type="match status" value="2"/>
</dbReference>
<dbReference type="InterPro" id="IPR013087">
    <property type="entry name" value="Znf_C2H2_type"/>
</dbReference>
<evidence type="ECO:0000256" key="1">
    <source>
        <dbReference type="ARBA" id="ARBA00004123"/>
    </source>
</evidence>
<feature type="domain" description="C2H2-type" evidence="10">
    <location>
        <begin position="31"/>
        <end position="58"/>
    </location>
</feature>
<dbReference type="InterPro" id="IPR036236">
    <property type="entry name" value="Znf_C2H2_sf"/>
</dbReference>
<dbReference type="Proteomes" id="UP000537522">
    <property type="component" value="Unassembled WGS sequence"/>
</dbReference>
<evidence type="ECO:0000256" key="6">
    <source>
        <dbReference type="ARBA" id="ARBA00023015"/>
    </source>
</evidence>
<evidence type="ECO:0000256" key="4">
    <source>
        <dbReference type="ARBA" id="ARBA00022771"/>
    </source>
</evidence>
<comment type="caution">
    <text evidence="11">The sequence shown here is derived from an EMBL/GenBank/DDBJ whole genome shotgun (WGS) entry which is preliminary data.</text>
</comment>
<keyword evidence="8" id="KW-0539">Nucleus</keyword>
<feature type="non-terminal residue" evidence="11">
    <location>
        <position position="1"/>
    </location>
</feature>
<gene>
    <name evidence="11" type="primary">Znf879_1</name>
    <name evidence="11" type="ORF">CHATOR_R11408</name>
</gene>
<feature type="non-terminal residue" evidence="11">
    <location>
        <position position="69"/>
    </location>
</feature>
<dbReference type="FunFam" id="3.30.160.60:FF:002005">
    <property type="entry name" value="Zinc finger protein 200"/>
    <property type="match status" value="1"/>
</dbReference>
<dbReference type="AlphaFoldDB" id="A0A7L0KHG8"/>
<sequence length="69" mass="7967">RLYRCPDCEKSFHSNFLLVTHQRIHTGEKPYSCPTCTKAFRQASHLTRHQKIHVRTGASVALRGVSEHH</sequence>
<evidence type="ECO:0000256" key="9">
    <source>
        <dbReference type="PROSITE-ProRule" id="PRU00042"/>
    </source>
</evidence>
<evidence type="ECO:0000313" key="11">
    <source>
        <dbReference type="EMBL" id="NXK56406.1"/>
    </source>
</evidence>
<dbReference type="PROSITE" id="PS00028">
    <property type="entry name" value="ZINC_FINGER_C2H2_1"/>
    <property type="match status" value="2"/>
</dbReference>
<dbReference type="SUPFAM" id="SSF57667">
    <property type="entry name" value="beta-beta-alpha zinc fingers"/>
    <property type="match status" value="1"/>
</dbReference>
<keyword evidence="2" id="KW-0479">Metal-binding</keyword>
<evidence type="ECO:0000256" key="7">
    <source>
        <dbReference type="ARBA" id="ARBA00023163"/>
    </source>
</evidence>
<accession>A0A7L0KHG8</accession>
<dbReference type="PANTHER" id="PTHR23226">
    <property type="entry name" value="ZINC FINGER AND SCAN DOMAIN-CONTAINING"/>
    <property type="match status" value="1"/>
</dbReference>
<proteinExistence type="predicted"/>
<keyword evidence="6" id="KW-0805">Transcription regulation</keyword>
<dbReference type="PANTHER" id="PTHR23226:SF377">
    <property type="entry name" value="ZINC FINGER AND SCAN DOMAIN-CONTAINING PROTEIN 20"/>
    <property type="match status" value="1"/>
</dbReference>
<keyword evidence="7" id="KW-0804">Transcription</keyword>
<evidence type="ECO:0000313" key="12">
    <source>
        <dbReference type="Proteomes" id="UP000537522"/>
    </source>
</evidence>
<keyword evidence="4 9" id="KW-0863">Zinc-finger</keyword>
<keyword evidence="3" id="KW-0677">Repeat</keyword>
<keyword evidence="12" id="KW-1185">Reference proteome</keyword>
<dbReference type="GO" id="GO:0000981">
    <property type="term" value="F:DNA-binding transcription factor activity, RNA polymerase II-specific"/>
    <property type="evidence" value="ECO:0007669"/>
    <property type="project" value="TreeGrafter"/>
</dbReference>
<dbReference type="GO" id="GO:0005634">
    <property type="term" value="C:nucleus"/>
    <property type="evidence" value="ECO:0007669"/>
    <property type="project" value="UniProtKB-SubCell"/>
</dbReference>